<dbReference type="GO" id="GO:0003723">
    <property type="term" value="F:RNA binding"/>
    <property type="evidence" value="ECO:0007669"/>
    <property type="project" value="UniProtKB-KW"/>
</dbReference>
<dbReference type="CDD" id="cd02440">
    <property type="entry name" value="AdoMet_MTases"/>
    <property type="match status" value="1"/>
</dbReference>
<feature type="compositionally biased region" description="Basic and acidic residues" evidence="12">
    <location>
        <begin position="376"/>
        <end position="391"/>
    </location>
</feature>
<evidence type="ECO:0000256" key="4">
    <source>
        <dbReference type="ARBA" id="ARBA00022679"/>
    </source>
</evidence>
<feature type="compositionally biased region" description="Low complexity" evidence="12">
    <location>
        <begin position="266"/>
        <end position="275"/>
    </location>
</feature>
<dbReference type="InterPro" id="IPR004971">
    <property type="entry name" value="mRNA_G-N7_MeTrfase_dom"/>
</dbReference>
<dbReference type="Pfam" id="PF03291">
    <property type="entry name" value="mRNA_G-N7_MeTrfase"/>
    <property type="match status" value="1"/>
</dbReference>
<evidence type="ECO:0000256" key="10">
    <source>
        <dbReference type="ARBA" id="ARBA00044712"/>
    </source>
</evidence>
<dbReference type="RefSeq" id="XP_012185313.1">
    <property type="nucleotide sequence ID" value="XM_012329923.1"/>
</dbReference>
<evidence type="ECO:0000256" key="1">
    <source>
        <dbReference type="ARBA" id="ARBA00003378"/>
    </source>
</evidence>
<feature type="region of interest" description="Disordered" evidence="12">
    <location>
        <begin position="490"/>
        <end position="513"/>
    </location>
</feature>
<evidence type="ECO:0000256" key="11">
    <source>
        <dbReference type="ARBA" id="ARBA00049739"/>
    </source>
</evidence>
<dbReference type="InterPro" id="IPR029063">
    <property type="entry name" value="SAM-dependent_MTases_sf"/>
</dbReference>
<feature type="compositionally biased region" description="Acidic residues" evidence="12">
    <location>
        <begin position="392"/>
        <end position="403"/>
    </location>
</feature>
<accession>J4GWH8</accession>
<evidence type="ECO:0000256" key="9">
    <source>
        <dbReference type="ARBA" id="ARBA00033387"/>
    </source>
</evidence>
<feature type="compositionally biased region" description="Polar residues" evidence="12">
    <location>
        <begin position="315"/>
        <end position="325"/>
    </location>
</feature>
<evidence type="ECO:0000256" key="8">
    <source>
        <dbReference type="ARBA" id="ARBA00032772"/>
    </source>
</evidence>
<dbReference type="InParanoid" id="J4GWH8"/>
<dbReference type="PROSITE" id="PS51562">
    <property type="entry name" value="RNA_CAP0_MT"/>
    <property type="match status" value="1"/>
</dbReference>
<dbReference type="EC" id="2.1.1.56" evidence="2"/>
<evidence type="ECO:0000256" key="5">
    <source>
        <dbReference type="ARBA" id="ARBA00022691"/>
    </source>
</evidence>
<dbReference type="PANTHER" id="PTHR12189">
    <property type="entry name" value="MRNA GUANINE-7- METHYLTRANSFERASE"/>
    <property type="match status" value="1"/>
</dbReference>
<evidence type="ECO:0000259" key="13">
    <source>
        <dbReference type="PROSITE" id="PS51562"/>
    </source>
</evidence>
<dbReference type="HOGENOM" id="CLU_020346_4_0_1"/>
<sequence length="760" mass="82195">MPAFDPVRDAVLNSPLIPSEPSLPPRMHLELPRSTFGSSSSADASATPSSAHSFARPDSSPASGTIATPGITRRATDLSVLLNSDPQDTPLFTPTTPRAPATLSHLLLPTEASEDQLSNISPLRRRSSDLSATGSTTSNRESSYFSWPGRSSSATLSDSPQAQTSLALPTSQSAPHAQSESQTLMQTADSPASVTRSPVAPMLSNIITPNVLGIQPPASRPSSSHSHSSRPSTAVSSSAASRSGGMGSRAQDMPPPAAIPAPAPASTPSAATPSPGSAPRPAPAGVTSRQTATPPATSALQPHPSLTPKHPPSTSPQMASTSSNADVPKRSSIPYAPVRRRTPAGSVLVPLSPAEMERYRNFPGGVGTMLLRKRKREAESENNKKRERSEESENSGEPEDAPDERDAKKRRVGDVGLIVEHCEFLSILVPWALRGRGHLLSASGDVFHNARPDVGVTQRQESSIIGLKSFNNWVKSVLITRFAHPVLAQSPISSGESDSGSSRGRGGGSRGRVLDMGCGKGGDLTKWSKAHVREYVGVDIAAISVDQARLRHASMRSGPRFAASFYALDCYSHKLRDALPSALLERPFDVVSMQFCMHYAFESETKTRCMLDNVARSLRPGGIFIGTVPNAGQLLDRLDGLPRNAETLSFGNSVYKIRFEERTHRAPFGHRYWFFLQDAVDDVPEYVVQWDNFVEMAEEYGLHPVYKNEFHQIFEEHHTHHEFGQLLERMRVVDANGESQMDEDQWEAANIYVGFAFEKR</sequence>
<dbReference type="GO" id="GO:0005634">
    <property type="term" value="C:nucleus"/>
    <property type="evidence" value="ECO:0007669"/>
    <property type="project" value="TreeGrafter"/>
</dbReference>
<keyword evidence="15" id="KW-1185">Reference proteome</keyword>
<keyword evidence="4" id="KW-0808">Transferase</keyword>
<dbReference type="GeneID" id="24100941"/>
<organism evidence="14 15">
    <name type="scientific">Fibroporia radiculosa</name>
    <dbReference type="NCBI Taxonomy" id="599839"/>
    <lineage>
        <taxon>Eukaryota</taxon>
        <taxon>Fungi</taxon>
        <taxon>Dikarya</taxon>
        <taxon>Basidiomycota</taxon>
        <taxon>Agaricomycotina</taxon>
        <taxon>Agaricomycetes</taxon>
        <taxon>Polyporales</taxon>
        <taxon>Fibroporiaceae</taxon>
        <taxon>Fibroporia</taxon>
    </lineage>
</organism>
<dbReference type="Proteomes" id="UP000006352">
    <property type="component" value="Unassembled WGS sequence"/>
</dbReference>
<gene>
    <name evidence="14" type="ORF">FIBRA_08275</name>
</gene>
<evidence type="ECO:0000313" key="15">
    <source>
        <dbReference type="Proteomes" id="UP000006352"/>
    </source>
</evidence>
<feature type="region of interest" description="Disordered" evidence="12">
    <location>
        <begin position="370"/>
        <end position="408"/>
    </location>
</feature>
<evidence type="ECO:0000256" key="7">
    <source>
        <dbReference type="ARBA" id="ARBA00023042"/>
    </source>
</evidence>
<comment type="function">
    <text evidence="1">Responsible for methylating the 5'-cap structure of mRNAs.</text>
</comment>
<dbReference type="Gene3D" id="3.40.50.150">
    <property type="entry name" value="Vaccinia Virus protein VP39"/>
    <property type="match status" value="1"/>
</dbReference>
<evidence type="ECO:0000256" key="3">
    <source>
        <dbReference type="ARBA" id="ARBA00022603"/>
    </source>
</evidence>
<protein>
    <recommendedName>
        <fullName evidence="11">mRNA cap guanine-N(7) methyltransferase</fullName>
        <ecNumber evidence="2">2.1.1.56</ecNumber>
    </recommendedName>
    <alternativeName>
        <fullName evidence="8">mRNA (guanine-N(7))-methyltransferase</fullName>
    </alternativeName>
    <alternativeName>
        <fullName evidence="9">mRNA cap methyltransferase</fullName>
    </alternativeName>
</protein>
<dbReference type="SUPFAM" id="SSF53335">
    <property type="entry name" value="S-adenosyl-L-methionine-dependent methyltransferases"/>
    <property type="match status" value="1"/>
</dbReference>
<feature type="compositionally biased region" description="Polar residues" evidence="12">
    <location>
        <begin position="287"/>
        <end position="300"/>
    </location>
</feature>
<feature type="compositionally biased region" description="Low complexity" evidence="12">
    <location>
        <begin position="216"/>
        <end position="243"/>
    </location>
</feature>
<dbReference type="PANTHER" id="PTHR12189:SF2">
    <property type="entry name" value="MRNA CAP GUANINE-N7 METHYLTRANSFERASE"/>
    <property type="match status" value="1"/>
</dbReference>
<feature type="region of interest" description="Disordered" evidence="12">
    <location>
        <begin position="1"/>
        <end position="101"/>
    </location>
</feature>
<dbReference type="OrthoDB" id="10248867at2759"/>
<keyword evidence="7" id="KW-0507">mRNA processing</keyword>
<dbReference type="AlphaFoldDB" id="J4GWH8"/>
<dbReference type="STRING" id="599839.J4GWH8"/>
<keyword evidence="7" id="KW-0506">mRNA capping</keyword>
<keyword evidence="5" id="KW-0949">S-adenosyl-L-methionine</keyword>
<feature type="region of interest" description="Disordered" evidence="12">
    <location>
        <begin position="113"/>
        <end position="339"/>
    </location>
</feature>
<comment type="catalytic activity">
    <reaction evidence="10">
        <text>a 5'-end (5'-triphosphoguanosine)-ribonucleoside in mRNA + S-adenosyl-L-methionine = a 5'-end (N(7)-methyl 5'-triphosphoguanosine)-ribonucleoside in mRNA + S-adenosyl-L-homocysteine</text>
        <dbReference type="Rhea" id="RHEA:67008"/>
        <dbReference type="Rhea" id="RHEA-COMP:17166"/>
        <dbReference type="Rhea" id="RHEA-COMP:17167"/>
        <dbReference type="ChEBI" id="CHEBI:57856"/>
        <dbReference type="ChEBI" id="CHEBI:59789"/>
        <dbReference type="ChEBI" id="CHEBI:156461"/>
        <dbReference type="ChEBI" id="CHEBI:167617"/>
        <dbReference type="EC" id="2.1.1.56"/>
    </reaction>
</comment>
<dbReference type="EMBL" id="HE797221">
    <property type="protein sequence ID" value="CCM06030.1"/>
    <property type="molecule type" value="Genomic_DNA"/>
</dbReference>
<evidence type="ECO:0000256" key="12">
    <source>
        <dbReference type="SAM" id="MobiDB-lite"/>
    </source>
</evidence>
<keyword evidence="6" id="KW-0694">RNA-binding</keyword>
<proteinExistence type="predicted"/>
<feature type="domain" description="MRNA cap 0 methyltransferase" evidence="13">
    <location>
        <begin position="462"/>
        <end position="760"/>
    </location>
</feature>
<feature type="compositionally biased region" description="Polar residues" evidence="12">
    <location>
        <begin position="81"/>
        <end position="96"/>
    </location>
</feature>
<keyword evidence="3" id="KW-0489">Methyltransferase</keyword>
<evidence type="ECO:0000313" key="14">
    <source>
        <dbReference type="EMBL" id="CCM06030.1"/>
    </source>
</evidence>
<dbReference type="InterPro" id="IPR039753">
    <property type="entry name" value="RG7MT1"/>
</dbReference>
<feature type="compositionally biased region" description="Low complexity" evidence="12">
    <location>
        <begin position="38"/>
        <end position="53"/>
    </location>
</feature>
<feature type="compositionally biased region" description="Low complexity" evidence="12">
    <location>
        <begin position="493"/>
        <end position="502"/>
    </location>
</feature>
<name>J4GWH8_9APHY</name>
<evidence type="ECO:0000256" key="6">
    <source>
        <dbReference type="ARBA" id="ARBA00022884"/>
    </source>
</evidence>
<evidence type="ECO:0000256" key="2">
    <source>
        <dbReference type="ARBA" id="ARBA00011926"/>
    </source>
</evidence>
<dbReference type="GO" id="GO:0004482">
    <property type="term" value="F:mRNA 5'-cap (guanine-N7-)-methyltransferase activity"/>
    <property type="evidence" value="ECO:0007669"/>
    <property type="project" value="UniProtKB-EC"/>
</dbReference>
<reference evidence="14 15" key="1">
    <citation type="journal article" date="2012" name="Appl. Environ. Microbiol.">
        <title>Short-read sequencing for genomic analysis of the brown rot fungus Fibroporia radiculosa.</title>
        <authorList>
            <person name="Tang J.D."/>
            <person name="Perkins A.D."/>
            <person name="Sonstegard T.S."/>
            <person name="Schroeder S.G."/>
            <person name="Burgess S.C."/>
            <person name="Diehl S.V."/>
        </authorList>
    </citation>
    <scope>NUCLEOTIDE SEQUENCE [LARGE SCALE GENOMIC DNA]</scope>
    <source>
        <strain evidence="14 15">TFFH 294</strain>
    </source>
</reference>
<feature type="compositionally biased region" description="Pro residues" evidence="12">
    <location>
        <begin position="253"/>
        <end position="265"/>
    </location>
</feature>
<feature type="compositionally biased region" description="Polar residues" evidence="12">
    <location>
        <begin position="129"/>
        <end position="196"/>
    </location>
</feature>